<keyword evidence="7 8" id="KW-0472">Membrane</keyword>
<gene>
    <name evidence="10" type="ORF">CC78DRAFT_614821</name>
</gene>
<sequence>MANDLDVSTTLRMLEELRAIRLDLGAASDDLQYIFFALHQLIFAINLLATSPSPILIGVGLKSMRQRYGGMVEAVLYMAFGSAVNLVTSVILLRKRQIKLLQTLLIRGILSNMHLMLGLGFVAGAVTGLILPTASQLLAKPVTGRIVKQSCSIAIVFNLVYFGLLWFQLKTNHSLFETYCNVEEEETGVTRRKKQLRVGSAIAIIAVSTTFVGFNTYFAVNSLEGLLNQTDLTASFVSIVLLPLFTNDLEPIMAAYRGGMDLCLQVTVGKCIQNTLFVIPVVVIIGWGRGIDEMMLNFNGFDVAALFSSALYIAFLTNDGKSDWWVSSWNI</sequence>
<feature type="transmembrane region" description="Helical" evidence="8">
    <location>
        <begin position="294"/>
        <end position="315"/>
    </location>
</feature>
<dbReference type="Proteomes" id="UP000800093">
    <property type="component" value="Unassembled WGS sequence"/>
</dbReference>
<keyword evidence="5 8" id="KW-1133">Transmembrane helix</keyword>
<dbReference type="InterPro" id="IPR004713">
    <property type="entry name" value="CaH_exchang"/>
</dbReference>
<dbReference type="EMBL" id="ML986596">
    <property type="protein sequence ID" value="KAF2266640.1"/>
    <property type="molecule type" value="Genomic_DNA"/>
</dbReference>
<feature type="transmembrane region" description="Helical" evidence="8">
    <location>
        <begin position="201"/>
        <end position="220"/>
    </location>
</feature>
<dbReference type="AlphaFoldDB" id="A0A9P4N1Z1"/>
<evidence type="ECO:0000256" key="5">
    <source>
        <dbReference type="ARBA" id="ARBA00022989"/>
    </source>
</evidence>
<comment type="caution">
    <text evidence="10">The sequence shown here is derived from an EMBL/GenBank/DDBJ whole genome shotgun (WGS) entry which is preliminary data.</text>
</comment>
<dbReference type="InterPro" id="IPR004837">
    <property type="entry name" value="NaCa_Exmemb"/>
</dbReference>
<evidence type="ECO:0000256" key="4">
    <source>
        <dbReference type="ARBA" id="ARBA00022692"/>
    </source>
</evidence>
<keyword evidence="4 8" id="KW-0812">Transmembrane</keyword>
<evidence type="ECO:0000256" key="2">
    <source>
        <dbReference type="ARBA" id="ARBA00008170"/>
    </source>
</evidence>
<evidence type="ECO:0000256" key="7">
    <source>
        <dbReference type="ARBA" id="ARBA00023136"/>
    </source>
</evidence>
<evidence type="ECO:0000313" key="11">
    <source>
        <dbReference type="Proteomes" id="UP000800093"/>
    </source>
</evidence>
<reference evidence="11" key="1">
    <citation type="journal article" date="2020" name="Stud. Mycol.">
        <title>101 Dothideomycetes genomes: A test case for predicting lifestyles and emergence of pathogens.</title>
        <authorList>
            <person name="Haridas S."/>
            <person name="Albert R."/>
            <person name="Binder M."/>
            <person name="Bloem J."/>
            <person name="LaButti K."/>
            <person name="Salamov A."/>
            <person name="Andreopoulos B."/>
            <person name="Baker S."/>
            <person name="Barry K."/>
            <person name="Bills G."/>
            <person name="Bluhm B."/>
            <person name="Cannon C."/>
            <person name="Castanera R."/>
            <person name="Culley D."/>
            <person name="Daum C."/>
            <person name="Ezra D."/>
            <person name="Gonzalez J."/>
            <person name="Henrissat B."/>
            <person name="Kuo A."/>
            <person name="Liang C."/>
            <person name="Lipzen A."/>
            <person name="Lutzoni F."/>
            <person name="Magnuson J."/>
            <person name="Mondo S."/>
            <person name="Nolan M."/>
            <person name="Ohm R."/>
            <person name="Pangilinan J."/>
            <person name="Park H.-J."/>
            <person name="Ramirez L."/>
            <person name="Alfaro M."/>
            <person name="Sun H."/>
            <person name="Tritt A."/>
            <person name="Yoshinaga Y."/>
            <person name="Zwiers L.-H."/>
            <person name="Turgeon B."/>
            <person name="Goodwin S."/>
            <person name="Spatafora J."/>
            <person name="Crous P."/>
            <person name="Grigoriev I."/>
        </authorList>
    </citation>
    <scope>NUCLEOTIDE SEQUENCE [LARGE SCALE GENOMIC DNA]</scope>
    <source>
        <strain evidence="11">CBS 304.66</strain>
    </source>
</reference>
<dbReference type="PANTHER" id="PTHR31503">
    <property type="entry name" value="VACUOLAR CALCIUM ION TRANSPORTER"/>
    <property type="match status" value="1"/>
</dbReference>
<evidence type="ECO:0000259" key="9">
    <source>
        <dbReference type="Pfam" id="PF01699"/>
    </source>
</evidence>
<evidence type="ECO:0000256" key="1">
    <source>
        <dbReference type="ARBA" id="ARBA00004127"/>
    </source>
</evidence>
<feature type="transmembrane region" description="Helical" evidence="8">
    <location>
        <begin position="271"/>
        <end position="288"/>
    </location>
</feature>
<dbReference type="GO" id="GO:0015369">
    <property type="term" value="F:calcium:proton antiporter activity"/>
    <property type="evidence" value="ECO:0007669"/>
    <property type="project" value="UniProtKB-ARBA"/>
</dbReference>
<feature type="transmembrane region" description="Helical" evidence="8">
    <location>
        <begin position="146"/>
        <end position="167"/>
    </location>
</feature>
<feature type="transmembrane region" description="Helical" evidence="8">
    <location>
        <begin position="41"/>
        <end position="62"/>
    </location>
</feature>
<protein>
    <recommendedName>
        <fullName evidence="9">Sodium/calcium exchanger membrane region domain-containing protein</fullName>
    </recommendedName>
</protein>
<dbReference type="GO" id="GO:0006874">
    <property type="term" value="P:intracellular calcium ion homeostasis"/>
    <property type="evidence" value="ECO:0007669"/>
    <property type="project" value="TreeGrafter"/>
</dbReference>
<dbReference type="GO" id="GO:0012505">
    <property type="term" value="C:endomembrane system"/>
    <property type="evidence" value="ECO:0007669"/>
    <property type="project" value="UniProtKB-SubCell"/>
</dbReference>
<dbReference type="GO" id="GO:0000329">
    <property type="term" value="C:fungal-type vacuole membrane"/>
    <property type="evidence" value="ECO:0007669"/>
    <property type="project" value="TreeGrafter"/>
</dbReference>
<keyword evidence="11" id="KW-1185">Reference proteome</keyword>
<organism evidence="10 11">
    <name type="scientific">Lojkania enalia</name>
    <dbReference type="NCBI Taxonomy" id="147567"/>
    <lineage>
        <taxon>Eukaryota</taxon>
        <taxon>Fungi</taxon>
        <taxon>Dikarya</taxon>
        <taxon>Ascomycota</taxon>
        <taxon>Pezizomycotina</taxon>
        <taxon>Dothideomycetes</taxon>
        <taxon>Pleosporomycetidae</taxon>
        <taxon>Pleosporales</taxon>
        <taxon>Pleosporales incertae sedis</taxon>
        <taxon>Lojkania</taxon>
    </lineage>
</organism>
<name>A0A9P4N1Z1_9PLEO</name>
<comment type="subcellular location">
    <subcellularLocation>
        <location evidence="1">Endomembrane system</location>
        <topology evidence="1">Multi-pass membrane protein</topology>
    </subcellularLocation>
</comment>
<evidence type="ECO:0000256" key="8">
    <source>
        <dbReference type="SAM" id="Phobius"/>
    </source>
</evidence>
<dbReference type="Pfam" id="PF01699">
    <property type="entry name" value="Na_Ca_ex"/>
    <property type="match status" value="1"/>
</dbReference>
<dbReference type="InterPro" id="IPR044880">
    <property type="entry name" value="NCX_ion-bd_dom_sf"/>
</dbReference>
<evidence type="ECO:0000256" key="3">
    <source>
        <dbReference type="ARBA" id="ARBA00022448"/>
    </source>
</evidence>
<feature type="transmembrane region" description="Helical" evidence="8">
    <location>
        <begin position="114"/>
        <end position="134"/>
    </location>
</feature>
<keyword evidence="6" id="KW-0406">Ion transport</keyword>
<evidence type="ECO:0000256" key="6">
    <source>
        <dbReference type="ARBA" id="ARBA00023065"/>
    </source>
</evidence>
<feature type="domain" description="Sodium/calcium exchanger membrane region" evidence="9">
    <location>
        <begin position="201"/>
        <end position="327"/>
    </location>
</feature>
<evidence type="ECO:0000313" key="10">
    <source>
        <dbReference type="EMBL" id="KAF2266640.1"/>
    </source>
</evidence>
<proteinExistence type="inferred from homology"/>
<dbReference type="OrthoDB" id="1699231at2759"/>
<comment type="similarity">
    <text evidence="2">Belongs to the Ca(2+):cation antiporter (CaCA) (TC 2.A.19) family.</text>
</comment>
<accession>A0A9P4N1Z1</accession>
<feature type="transmembrane region" description="Helical" evidence="8">
    <location>
        <begin position="74"/>
        <end position="93"/>
    </location>
</feature>
<dbReference type="PANTHER" id="PTHR31503:SF20">
    <property type="entry name" value="CA(2+)_H(+) EXCHANGER, PUTATIVE (EUROFUNG)-RELATED"/>
    <property type="match status" value="1"/>
</dbReference>
<keyword evidence="3" id="KW-0813">Transport</keyword>
<dbReference type="Gene3D" id="1.20.1420.30">
    <property type="entry name" value="NCX, central ion-binding region"/>
    <property type="match status" value="1"/>
</dbReference>